<name>A0A6B3NM57_9PSED</name>
<evidence type="ECO:0000313" key="4">
    <source>
        <dbReference type="Proteomes" id="UP000482634"/>
    </source>
</evidence>
<reference evidence="3 4" key="1">
    <citation type="submission" date="2020-02" db="EMBL/GenBank/DDBJ databases">
        <title>Broccoli isolated Pseudomonas sp.</title>
        <authorList>
            <person name="Fujikawa T."/>
            <person name="Sawada H."/>
        </authorList>
    </citation>
    <scope>NUCLEOTIDE SEQUENCE [LARGE SCALE GENOMIC DNA]</scope>
    <source>
        <strain evidence="2 4">MAFF212427</strain>
        <strain evidence="1 3">MAFF212428</strain>
    </source>
</reference>
<accession>A0A6B3NM57</accession>
<dbReference type="AlphaFoldDB" id="A0A6B3NM57"/>
<dbReference type="EMBL" id="JAAHBU010000132">
    <property type="protein sequence ID" value="NER64305.1"/>
    <property type="molecule type" value="Genomic_DNA"/>
</dbReference>
<accession>A0A6M0CXE4</accession>
<gene>
    <name evidence="1" type="ORF">G3435_23880</name>
    <name evidence="2" type="ORF">G3436_10870</name>
</gene>
<dbReference type="RefSeq" id="WP_163944647.1">
    <property type="nucleotide sequence ID" value="NZ_JAAHBU010000132.1"/>
</dbReference>
<comment type="caution">
    <text evidence="2">The sequence shown here is derived from an EMBL/GenBank/DDBJ whole genome shotgun (WGS) entry which is preliminary data.</text>
</comment>
<protein>
    <submittedName>
        <fullName evidence="2">Uncharacterized protein</fullName>
    </submittedName>
</protein>
<proteinExistence type="predicted"/>
<dbReference type="EMBL" id="JAAHBV010000676">
    <property type="protein sequence ID" value="NER62181.1"/>
    <property type="molecule type" value="Genomic_DNA"/>
</dbReference>
<keyword evidence="4" id="KW-1185">Reference proteome</keyword>
<dbReference type="Proteomes" id="UP000482634">
    <property type="component" value="Unassembled WGS sequence"/>
</dbReference>
<evidence type="ECO:0000313" key="3">
    <source>
        <dbReference type="Proteomes" id="UP000480410"/>
    </source>
</evidence>
<sequence length="74" mass="7795">MYKPQNGNLLGNLLVVAGGLLDGIKALLDPVINDLLSPLLDPLLNSLLKGLGIDLNYVEVGANLTCSNRAQLVL</sequence>
<dbReference type="Proteomes" id="UP000480410">
    <property type="component" value="Unassembled WGS sequence"/>
</dbReference>
<evidence type="ECO:0000313" key="2">
    <source>
        <dbReference type="EMBL" id="NER64305.1"/>
    </source>
</evidence>
<evidence type="ECO:0000313" key="1">
    <source>
        <dbReference type="EMBL" id="NER62181.1"/>
    </source>
</evidence>
<organism evidence="2 4">
    <name type="scientific">Pseudomonas brassicae</name>
    <dbReference type="NCBI Taxonomy" id="2708063"/>
    <lineage>
        <taxon>Bacteria</taxon>
        <taxon>Pseudomonadati</taxon>
        <taxon>Pseudomonadota</taxon>
        <taxon>Gammaproteobacteria</taxon>
        <taxon>Pseudomonadales</taxon>
        <taxon>Pseudomonadaceae</taxon>
        <taxon>Pseudomonas</taxon>
    </lineage>
</organism>